<dbReference type="Pfam" id="PF00672">
    <property type="entry name" value="HAMP"/>
    <property type="match status" value="1"/>
</dbReference>
<dbReference type="GO" id="GO:0016301">
    <property type="term" value="F:kinase activity"/>
    <property type="evidence" value="ECO:0007669"/>
    <property type="project" value="UniProtKB-KW"/>
</dbReference>
<reference evidence="8" key="1">
    <citation type="submission" date="2023-04" db="EMBL/GenBank/DDBJ databases">
        <title>Comparative genomic analysis of Cohnella hashimotonis sp. nov., isolated from the International Space Station.</title>
        <authorList>
            <person name="Venkateswaran K."/>
            <person name="Simpson A."/>
        </authorList>
    </citation>
    <scope>NUCLEOTIDE SEQUENCE</scope>
    <source>
        <strain evidence="8">F6_2S_P_1</strain>
    </source>
</reference>
<comment type="subcellular location">
    <subcellularLocation>
        <location evidence="1">Cell membrane</location>
        <topology evidence="1">Multi-pass membrane protein</topology>
    </subcellularLocation>
</comment>
<keyword evidence="6" id="KW-1133">Transmembrane helix</keyword>
<protein>
    <submittedName>
        <fullName evidence="8">Histidine kinase</fullName>
    </submittedName>
</protein>
<evidence type="ECO:0000256" key="2">
    <source>
        <dbReference type="ARBA" id="ARBA00022475"/>
    </source>
</evidence>
<dbReference type="RefSeq" id="WP_282908236.1">
    <property type="nucleotide sequence ID" value="NZ_JAGRPV010000001.1"/>
</dbReference>
<evidence type="ECO:0000313" key="8">
    <source>
        <dbReference type="EMBL" id="MDI4645289.1"/>
    </source>
</evidence>
<dbReference type="SUPFAM" id="SSF55874">
    <property type="entry name" value="ATPase domain of HSP90 chaperone/DNA topoisomerase II/histidine kinase"/>
    <property type="match status" value="1"/>
</dbReference>
<sequence length="595" mass="66506">MRPATLRSRLVLGFALVTVPLVVLLIWNNLYATRVVHSQVAQSNQSLLTMYVNDMDKALEEIENYLYKTAEQDDSLISLGQNAKGTWAYYLAQTHTMNDLFFNTNYYDAADVLFAYGEATDNLLLAPQTSVTYARKLLVQDALRKWLAQGDGTPPSFSAWNVVELDGSYALVRIVDSGYRSYIGAWVDLNRLMEPFHSLTRDGGGQAILSDNAGRLLSQSGGPLSSLAPAALRAGTATGHERAVYNIVKLDQRYLLIGKTSRNAALHLSLLLPERRVLEGLPYFRVLTYLVPVVAAGLLAVYLIFLQRAIVKPIVGLIKGMRRIRSGDLTARLEDNRLVEFIAINETFNGMATQIEHLKIDIYEEQIRTQKAELRALQAQIHPHFFMNSLNIVYHLAQTRSYDIIQRMSLHLVRYFRYATRTQTPSITIKDEMEHINDYLSIQKYRFPEALIFDFDVDPALASFALPPLTVQPLVENAMIHGFSFKGGEAYRIAVRVYAVREGAEEAVCIEVADNGKGLAAGQAAALEEMAAAPGPTDGHVGLWNIVRRCRLFYKASVRLRFADGEPRGAVARLTLPFQSNVKEGIPLDSGAYRR</sequence>
<dbReference type="EMBL" id="JAGRPV010000001">
    <property type="protein sequence ID" value="MDI4645289.1"/>
    <property type="molecule type" value="Genomic_DNA"/>
</dbReference>
<dbReference type="CDD" id="cd06225">
    <property type="entry name" value="HAMP"/>
    <property type="match status" value="1"/>
</dbReference>
<proteinExistence type="predicted"/>
<comment type="caution">
    <text evidence="8">The sequence shown here is derived from an EMBL/GenBank/DDBJ whole genome shotgun (WGS) entry which is preliminary data.</text>
</comment>
<evidence type="ECO:0000259" key="7">
    <source>
        <dbReference type="PROSITE" id="PS50885"/>
    </source>
</evidence>
<accession>A0ABT6TEM7</accession>
<keyword evidence="4" id="KW-0808">Transferase</keyword>
<evidence type="ECO:0000256" key="5">
    <source>
        <dbReference type="ARBA" id="ARBA00023136"/>
    </source>
</evidence>
<dbReference type="InterPro" id="IPR010559">
    <property type="entry name" value="Sig_transdc_His_kin_internal"/>
</dbReference>
<dbReference type="InterPro" id="IPR003660">
    <property type="entry name" value="HAMP_dom"/>
</dbReference>
<evidence type="ECO:0000256" key="3">
    <source>
        <dbReference type="ARBA" id="ARBA00022553"/>
    </source>
</evidence>
<dbReference type="Gene3D" id="6.10.340.10">
    <property type="match status" value="1"/>
</dbReference>
<evidence type="ECO:0000256" key="4">
    <source>
        <dbReference type="ARBA" id="ARBA00022679"/>
    </source>
</evidence>
<feature type="transmembrane region" description="Helical" evidence="6">
    <location>
        <begin position="283"/>
        <end position="305"/>
    </location>
</feature>
<dbReference type="SUPFAM" id="SSF158472">
    <property type="entry name" value="HAMP domain-like"/>
    <property type="match status" value="1"/>
</dbReference>
<keyword evidence="5 6" id="KW-0472">Membrane</keyword>
<evidence type="ECO:0000256" key="1">
    <source>
        <dbReference type="ARBA" id="ARBA00004651"/>
    </source>
</evidence>
<dbReference type="Gene3D" id="3.30.565.10">
    <property type="entry name" value="Histidine kinase-like ATPase, C-terminal domain"/>
    <property type="match status" value="1"/>
</dbReference>
<keyword evidence="9" id="KW-1185">Reference proteome</keyword>
<evidence type="ECO:0000313" key="9">
    <source>
        <dbReference type="Proteomes" id="UP001161691"/>
    </source>
</evidence>
<dbReference type="PANTHER" id="PTHR34220:SF7">
    <property type="entry name" value="SENSOR HISTIDINE KINASE YPDA"/>
    <property type="match status" value="1"/>
</dbReference>
<dbReference type="Pfam" id="PF06580">
    <property type="entry name" value="His_kinase"/>
    <property type="match status" value="1"/>
</dbReference>
<organism evidence="8 9">
    <name type="scientific">Cohnella hashimotonis</name>
    <dbReference type="NCBI Taxonomy" id="2826895"/>
    <lineage>
        <taxon>Bacteria</taxon>
        <taxon>Bacillati</taxon>
        <taxon>Bacillota</taxon>
        <taxon>Bacilli</taxon>
        <taxon>Bacillales</taxon>
        <taxon>Paenibacillaceae</taxon>
        <taxon>Cohnella</taxon>
    </lineage>
</organism>
<name>A0ABT6TEM7_9BACL</name>
<dbReference type="SMART" id="SM00304">
    <property type="entry name" value="HAMP"/>
    <property type="match status" value="1"/>
</dbReference>
<evidence type="ECO:0000256" key="6">
    <source>
        <dbReference type="SAM" id="Phobius"/>
    </source>
</evidence>
<dbReference type="PANTHER" id="PTHR34220">
    <property type="entry name" value="SENSOR HISTIDINE KINASE YPDA"/>
    <property type="match status" value="1"/>
</dbReference>
<feature type="domain" description="HAMP" evidence="7">
    <location>
        <begin position="308"/>
        <end position="360"/>
    </location>
</feature>
<dbReference type="Proteomes" id="UP001161691">
    <property type="component" value="Unassembled WGS sequence"/>
</dbReference>
<keyword evidence="6" id="KW-0812">Transmembrane</keyword>
<dbReference type="PROSITE" id="PS50885">
    <property type="entry name" value="HAMP"/>
    <property type="match status" value="1"/>
</dbReference>
<gene>
    <name evidence="8" type="ORF">KB449_09970</name>
</gene>
<keyword evidence="3" id="KW-0597">Phosphoprotein</keyword>
<keyword evidence="2" id="KW-1003">Cell membrane</keyword>
<dbReference type="InterPro" id="IPR036890">
    <property type="entry name" value="HATPase_C_sf"/>
</dbReference>
<dbReference type="InterPro" id="IPR050640">
    <property type="entry name" value="Bact_2-comp_sensor_kinase"/>
</dbReference>
<keyword evidence="8" id="KW-0418">Kinase</keyword>